<name>A0A3P3VQQ7_9GAMM</name>
<evidence type="ECO:0000313" key="3">
    <source>
        <dbReference type="Proteomes" id="UP000280792"/>
    </source>
</evidence>
<dbReference type="AlphaFoldDB" id="A0A3P3VQQ7"/>
<dbReference type="Proteomes" id="UP000280792">
    <property type="component" value="Unassembled WGS sequence"/>
</dbReference>
<keyword evidence="3" id="KW-1185">Reference proteome</keyword>
<comment type="caution">
    <text evidence="2">The sequence shown here is derived from an EMBL/GenBank/DDBJ whole genome shotgun (WGS) entry which is preliminary data.</text>
</comment>
<proteinExistence type="predicted"/>
<dbReference type="EMBL" id="QWEZ01000001">
    <property type="protein sequence ID" value="RRJ84298.1"/>
    <property type="molecule type" value="Genomic_DNA"/>
</dbReference>
<evidence type="ECO:0000256" key="1">
    <source>
        <dbReference type="SAM" id="SignalP"/>
    </source>
</evidence>
<keyword evidence="1" id="KW-0732">Signal</keyword>
<dbReference type="RefSeq" id="WP_125014726.1">
    <property type="nucleotide sequence ID" value="NZ_QWEZ01000001.1"/>
</dbReference>
<reference evidence="2 3" key="2">
    <citation type="submission" date="2018-12" db="EMBL/GenBank/DDBJ databases">
        <title>Simiduia agarivorans gen. nov., sp. nov., a marine, agarolytic bacterium isolated from shallow coastal water from Keelung, Taiwan.</title>
        <authorList>
            <person name="Shieh W.Y."/>
        </authorList>
    </citation>
    <scope>NUCLEOTIDE SEQUENCE [LARGE SCALE GENOMIC DNA]</scope>
    <source>
        <strain evidence="2 3">GTF-13</strain>
    </source>
</reference>
<sequence length="263" mass="29686">MRALRRYFLHLPWLLLASTGAHGQACSQVTIAGHPNLPPVVWGDYLSTLGSAPELVSEMLAEQGISVHSDFKGGNNRVMRDFKLGKFDINPAMARTPEAESYTVFVEPPIYTQSYIVITRRRSNLEITDWSQLRKLKGVASKDTYLGARFEAFAEAELDLLRIQNAQQGLKMLNVGRVDYAIYPQIQDDLFVSLLDMEGVFEKMPVDIASFELYIGISRASLCDFPLQQMSEWLSHSQHSGHAAHVMNDNLYKWMGYGLNQKP</sequence>
<reference evidence="2 3" key="1">
    <citation type="submission" date="2018-08" db="EMBL/GenBank/DDBJ databases">
        <authorList>
            <person name="Khan S.A."/>
        </authorList>
    </citation>
    <scope>NUCLEOTIDE SEQUENCE [LARGE SCALE GENOMIC DNA]</scope>
    <source>
        <strain evidence="2 3">GTF-13</strain>
    </source>
</reference>
<organism evidence="2 3">
    <name type="scientific">Aestuariirhabdus litorea</name>
    <dbReference type="NCBI Taxonomy" id="2528527"/>
    <lineage>
        <taxon>Bacteria</taxon>
        <taxon>Pseudomonadati</taxon>
        <taxon>Pseudomonadota</taxon>
        <taxon>Gammaproteobacteria</taxon>
        <taxon>Oceanospirillales</taxon>
        <taxon>Aestuariirhabdaceae</taxon>
        <taxon>Aestuariirhabdus</taxon>
    </lineage>
</organism>
<dbReference type="SUPFAM" id="SSF53850">
    <property type="entry name" value="Periplasmic binding protein-like II"/>
    <property type="match status" value="1"/>
</dbReference>
<dbReference type="Gene3D" id="3.40.190.10">
    <property type="entry name" value="Periplasmic binding protein-like II"/>
    <property type="match status" value="2"/>
</dbReference>
<gene>
    <name evidence="2" type="ORF">D0544_04100</name>
</gene>
<evidence type="ECO:0000313" key="2">
    <source>
        <dbReference type="EMBL" id="RRJ84298.1"/>
    </source>
</evidence>
<accession>A0A3P3VQQ7</accession>
<protein>
    <submittedName>
        <fullName evidence="2">Uncharacterized protein</fullName>
    </submittedName>
</protein>
<feature type="chain" id="PRO_5018115134" evidence="1">
    <location>
        <begin position="24"/>
        <end position="263"/>
    </location>
</feature>
<feature type="signal peptide" evidence="1">
    <location>
        <begin position="1"/>
        <end position="23"/>
    </location>
</feature>